<dbReference type="Gene3D" id="3.10.420.10">
    <property type="entry name" value="SecB-like"/>
    <property type="match status" value="1"/>
</dbReference>
<name>A0A5R8KIV9_9BACT</name>
<dbReference type="OrthoDB" id="7063707at2"/>
<reference evidence="1 2" key="1">
    <citation type="submission" date="2019-05" db="EMBL/GenBank/DDBJ databases">
        <title>Verrucobacter flavum gen. nov., sp. nov. a new member of the family Verrucomicrobiaceae.</title>
        <authorList>
            <person name="Szuroczki S."/>
            <person name="Abbaszade G."/>
            <person name="Szabo A."/>
            <person name="Felfoldi T."/>
            <person name="Schumann P."/>
            <person name="Boka K."/>
            <person name="Keki Z."/>
            <person name="Toumi M."/>
            <person name="Toth E."/>
        </authorList>
    </citation>
    <scope>NUCLEOTIDE SEQUENCE [LARGE SCALE GENOMIC DNA]</scope>
    <source>
        <strain evidence="1 2">MG-N-17</strain>
    </source>
</reference>
<dbReference type="SUPFAM" id="SSF54611">
    <property type="entry name" value="SecB-like"/>
    <property type="match status" value="1"/>
</dbReference>
<keyword evidence="2" id="KW-1185">Reference proteome</keyword>
<protein>
    <recommendedName>
        <fullName evidence="3">Preprotein translocase subunit SecB</fullName>
    </recommendedName>
</protein>
<dbReference type="InterPro" id="IPR035958">
    <property type="entry name" value="SecB-like_sf"/>
</dbReference>
<sequence length="157" mass="17970">MNLSPLQLIRYLVPEISCVANEHYDVERSSDLNDNTFKVESQIYPLESKEPKKYTAWSVELDLCQLPDESANIPYQFKVKIVGLFRCSKKKADLTPEVFVRTNGSSILYGIARETLRSITSVGPWGDMLLPTISFYKEPAADKPLIPKKSRERKEKK</sequence>
<comment type="caution">
    <text evidence="1">The sequence shown here is derived from an EMBL/GenBank/DDBJ whole genome shotgun (WGS) entry which is preliminary data.</text>
</comment>
<organism evidence="1 2">
    <name type="scientific">Phragmitibacter flavus</name>
    <dbReference type="NCBI Taxonomy" id="2576071"/>
    <lineage>
        <taxon>Bacteria</taxon>
        <taxon>Pseudomonadati</taxon>
        <taxon>Verrucomicrobiota</taxon>
        <taxon>Verrucomicrobiia</taxon>
        <taxon>Verrucomicrobiales</taxon>
        <taxon>Verrucomicrobiaceae</taxon>
        <taxon>Phragmitibacter</taxon>
    </lineage>
</organism>
<evidence type="ECO:0000313" key="2">
    <source>
        <dbReference type="Proteomes" id="UP000306196"/>
    </source>
</evidence>
<accession>A0A5R8KIV9</accession>
<evidence type="ECO:0000313" key="1">
    <source>
        <dbReference type="EMBL" id="TLD72266.1"/>
    </source>
</evidence>
<dbReference type="AlphaFoldDB" id="A0A5R8KIV9"/>
<proteinExistence type="predicted"/>
<gene>
    <name evidence="1" type="ORF">FEM03_02610</name>
</gene>
<dbReference type="EMBL" id="VAUV01000002">
    <property type="protein sequence ID" value="TLD72266.1"/>
    <property type="molecule type" value="Genomic_DNA"/>
</dbReference>
<dbReference type="Proteomes" id="UP000306196">
    <property type="component" value="Unassembled WGS sequence"/>
</dbReference>
<evidence type="ECO:0008006" key="3">
    <source>
        <dbReference type="Google" id="ProtNLM"/>
    </source>
</evidence>
<dbReference type="RefSeq" id="WP_138084623.1">
    <property type="nucleotide sequence ID" value="NZ_VAUV01000002.1"/>
</dbReference>